<dbReference type="AlphaFoldDB" id="Q143W0"/>
<dbReference type="InterPro" id="IPR020904">
    <property type="entry name" value="Sc_DH/Rdtase_CS"/>
</dbReference>
<dbReference type="PROSITE" id="PS00061">
    <property type="entry name" value="ADH_SHORT"/>
    <property type="match status" value="1"/>
</dbReference>
<dbReference type="RefSeq" id="WP_011487149.1">
    <property type="nucleotide sequence ID" value="NC_007951.1"/>
</dbReference>
<dbReference type="EMBL" id="CP000270">
    <property type="protein sequence ID" value="ABE29379.1"/>
    <property type="molecule type" value="Genomic_DNA"/>
</dbReference>
<dbReference type="KEGG" id="bxe:Bxe_A3610"/>
<dbReference type="PANTHER" id="PTHR42760:SF133">
    <property type="entry name" value="3-OXOACYL-[ACYL-CARRIER-PROTEIN] REDUCTASE"/>
    <property type="match status" value="1"/>
</dbReference>
<gene>
    <name evidence="4" type="ORF">Bxe_A3610</name>
</gene>
<dbReference type="Gene3D" id="3.40.50.720">
    <property type="entry name" value="NAD(P)-binding Rossmann-like Domain"/>
    <property type="match status" value="1"/>
</dbReference>
<name>Q143W0_PARXL</name>
<protein>
    <submittedName>
        <fullName evidence="4">Dehydrogenase</fullName>
    </submittedName>
</protein>
<dbReference type="STRING" id="266265.Bxe_A3610"/>
<reference evidence="4 5" key="1">
    <citation type="journal article" date="2006" name="Proc. Natl. Acad. Sci. U.S.A.">
        <title>Burkholderia xenovorans LB400 harbors a multi-replicon, 9.73-Mbp genome shaped for versatility.</title>
        <authorList>
            <person name="Chain P.S."/>
            <person name="Denef V.J."/>
            <person name="Konstantinidis K.T."/>
            <person name="Vergez L.M."/>
            <person name="Agullo L."/>
            <person name="Reyes V.L."/>
            <person name="Hauser L."/>
            <person name="Cordova M."/>
            <person name="Gomez L."/>
            <person name="Gonzalez M."/>
            <person name="Land M."/>
            <person name="Lao V."/>
            <person name="Larimer F."/>
            <person name="LiPuma J.J."/>
            <person name="Mahenthiralingam E."/>
            <person name="Malfatti S.A."/>
            <person name="Marx C.J."/>
            <person name="Parnell J.J."/>
            <person name="Ramette A."/>
            <person name="Richardson P."/>
            <person name="Seeger M."/>
            <person name="Smith D."/>
            <person name="Spilker T."/>
            <person name="Sul W.J."/>
            <person name="Tsoi T.V."/>
            <person name="Ulrich L.E."/>
            <person name="Zhulin I.B."/>
            <person name="Tiedje J.M."/>
        </authorList>
    </citation>
    <scope>NUCLEOTIDE SEQUENCE [LARGE SCALE GENOMIC DNA]</scope>
    <source>
        <strain evidence="4 5">LB400</strain>
    </source>
</reference>
<organism evidence="4 5">
    <name type="scientific">Paraburkholderia xenovorans (strain LB400)</name>
    <dbReference type="NCBI Taxonomy" id="266265"/>
    <lineage>
        <taxon>Bacteria</taxon>
        <taxon>Pseudomonadati</taxon>
        <taxon>Pseudomonadota</taxon>
        <taxon>Betaproteobacteria</taxon>
        <taxon>Burkholderiales</taxon>
        <taxon>Burkholderiaceae</taxon>
        <taxon>Paraburkholderia</taxon>
    </lineage>
</organism>
<keyword evidence="2" id="KW-0560">Oxidoreductase</keyword>
<dbReference type="Proteomes" id="UP000001817">
    <property type="component" value="Chromosome 1"/>
</dbReference>
<dbReference type="InterPro" id="IPR002347">
    <property type="entry name" value="SDR_fam"/>
</dbReference>
<dbReference type="FunFam" id="3.40.50.720:FF:000173">
    <property type="entry name" value="3-oxoacyl-[acyl-carrier protein] reductase"/>
    <property type="match status" value="1"/>
</dbReference>
<dbReference type="InterPro" id="IPR036291">
    <property type="entry name" value="NAD(P)-bd_dom_sf"/>
</dbReference>
<dbReference type="eggNOG" id="COG1028">
    <property type="taxonomic scope" value="Bacteria"/>
</dbReference>
<accession>Q143W0</accession>
<evidence type="ECO:0000313" key="4">
    <source>
        <dbReference type="EMBL" id="ABE29379.1"/>
    </source>
</evidence>
<dbReference type="PRINTS" id="PR00080">
    <property type="entry name" value="SDRFAMILY"/>
</dbReference>
<dbReference type="OrthoDB" id="9806974at2"/>
<dbReference type="GO" id="GO:0048038">
    <property type="term" value="F:quinone binding"/>
    <property type="evidence" value="ECO:0007669"/>
    <property type="project" value="TreeGrafter"/>
</dbReference>
<evidence type="ECO:0000256" key="2">
    <source>
        <dbReference type="ARBA" id="ARBA00023002"/>
    </source>
</evidence>
<proteinExistence type="inferred from homology"/>
<dbReference type="Pfam" id="PF13561">
    <property type="entry name" value="adh_short_C2"/>
    <property type="match status" value="1"/>
</dbReference>
<dbReference type="GO" id="GO:0006633">
    <property type="term" value="P:fatty acid biosynthetic process"/>
    <property type="evidence" value="ECO:0007669"/>
    <property type="project" value="TreeGrafter"/>
</dbReference>
<dbReference type="PRINTS" id="PR00081">
    <property type="entry name" value="GDHRDH"/>
</dbReference>
<dbReference type="SUPFAM" id="SSF51735">
    <property type="entry name" value="NAD(P)-binding Rossmann-fold domains"/>
    <property type="match status" value="1"/>
</dbReference>
<dbReference type="GO" id="GO:0016616">
    <property type="term" value="F:oxidoreductase activity, acting on the CH-OH group of donors, NAD or NADP as acceptor"/>
    <property type="evidence" value="ECO:0007669"/>
    <property type="project" value="TreeGrafter"/>
</dbReference>
<dbReference type="Pfam" id="PF00106">
    <property type="entry name" value="adh_short"/>
    <property type="match status" value="1"/>
</dbReference>
<dbReference type="PANTHER" id="PTHR42760">
    <property type="entry name" value="SHORT-CHAIN DEHYDROGENASES/REDUCTASES FAMILY MEMBER"/>
    <property type="match status" value="1"/>
</dbReference>
<evidence type="ECO:0000256" key="1">
    <source>
        <dbReference type="ARBA" id="ARBA00006484"/>
    </source>
</evidence>
<dbReference type="PATRIC" id="fig|266265.5.peg.856"/>
<evidence type="ECO:0000313" key="5">
    <source>
        <dbReference type="Proteomes" id="UP000001817"/>
    </source>
</evidence>
<sequence length="269" mass="28874">MKFQDRICVVTGGASGIGAAICRAFDAQGAKLAVLDVDRDSGETFARSLRGAVFIECDVADAASVKRAFERIAQRWDRTDVLVNNAGIVGREEYGRVQTRRVQQIEDVRSGRKPGPLRATVSLTDEQWRRMIDIHLNGTFYCTREALLQMERLGQGAIVNMSSIAGLDGGFGNPHYAAAKAGILGFTRAVAKEAIQQGIRVNAVAPGFVDSPLRRSLSEALQQLQIAATPMGRAATGDEIASLVLFLASDDASYLVGETISPNGGYLTI</sequence>
<evidence type="ECO:0000256" key="3">
    <source>
        <dbReference type="RuleBase" id="RU000363"/>
    </source>
</evidence>
<keyword evidence="5" id="KW-1185">Reference proteome</keyword>
<comment type="similarity">
    <text evidence="1 3">Belongs to the short-chain dehydrogenases/reductases (SDR) family.</text>
</comment>